<dbReference type="FunFam" id="1.10.8.270:FF:000035">
    <property type="entry name" value="Cell cycle arrest protein BUB2"/>
    <property type="match status" value="1"/>
</dbReference>
<dbReference type="STRING" id="5786.F0ZZE0"/>
<evidence type="ECO:0000313" key="8">
    <source>
        <dbReference type="EMBL" id="EGC30690.1"/>
    </source>
</evidence>
<reference evidence="9" key="1">
    <citation type="journal article" date="2011" name="Genome Biol.">
        <title>Comparative genomics of the social amoebae Dictyostelium discoideum and Dictyostelium purpureum.</title>
        <authorList>
            <consortium name="US DOE Joint Genome Institute (JGI-PGF)"/>
            <person name="Sucgang R."/>
            <person name="Kuo A."/>
            <person name="Tian X."/>
            <person name="Salerno W."/>
            <person name="Parikh A."/>
            <person name="Feasley C.L."/>
            <person name="Dalin E."/>
            <person name="Tu H."/>
            <person name="Huang E."/>
            <person name="Barry K."/>
            <person name="Lindquist E."/>
            <person name="Shapiro H."/>
            <person name="Bruce D."/>
            <person name="Schmutz J."/>
            <person name="Salamov A."/>
            <person name="Fey P."/>
            <person name="Gaudet P."/>
            <person name="Anjard C."/>
            <person name="Babu M.M."/>
            <person name="Basu S."/>
            <person name="Bushmanova Y."/>
            <person name="van der Wel H."/>
            <person name="Katoh-Kurasawa M."/>
            <person name="Dinh C."/>
            <person name="Coutinho P.M."/>
            <person name="Saito T."/>
            <person name="Elias M."/>
            <person name="Schaap P."/>
            <person name="Kay R.R."/>
            <person name="Henrissat B."/>
            <person name="Eichinger L."/>
            <person name="Rivero F."/>
            <person name="Putnam N.H."/>
            <person name="West C.M."/>
            <person name="Loomis W.F."/>
            <person name="Chisholm R.L."/>
            <person name="Shaulsky G."/>
            <person name="Strassmann J.E."/>
            <person name="Queller D.C."/>
            <person name="Kuspa A."/>
            <person name="Grigoriev I.V."/>
        </authorList>
    </citation>
    <scope>NUCLEOTIDE SEQUENCE [LARGE SCALE GENOMIC DNA]</scope>
    <source>
        <strain evidence="9">QSDP1</strain>
    </source>
</reference>
<dbReference type="KEGG" id="dpp:DICPUDRAFT_157543"/>
<feature type="domain" description="Rab-GAP TBC" evidence="7">
    <location>
        <begin position="58"/>
        <end position="239"/>
    </location>
</feature>
<dbReference type="GO" id="GO:0005096">
    <property type="term" value="F:GTPase activator activity"/>
    <property type="evidence" value="ECO:0000318"/>
    <property type="project" value="GO_Central"/>
</dbReference>
<sequence length="340" mass="39007">MVAVKDSLRKRYQDLIDYGNQNPKTVDPNLYQLRKTILLEGLPPETEEELADRVTAEGSKCSLRGMIWKILLGVDKIDPEKYIKLIEKGPSNRYQKIRKDIGRTFNRDAQFSQAVSQDQLSRCLNAFAHENEEVGYVQGMNAICGTFLYVLPEVDAFQCFSSLLTQSCPLYFTSNISGVNDASKLLDKILEFVDPELYEYLQSRQYHPLLFTPPILSLGTATPPLDELLRLWDFYLAFGFHLNVICTISQILLMRDVLLVHESPCSLFRSFPELDASTILNLSIHIIRQLPDDIYDLLVDHPMHPVDLSPFDRNLLDPMGLNDEFDDEDDDDEDDEDEDF</sequence>
<dbReference type="InParanoid" id="F0ZZE0"/>
<keyword evidence="9" id="KW-1185">Reference proteome</keyword>
<dbReference type="GeneID" id="10508885"/>
<dbReference type="PANTHER" id="PTHR22957:SF263">
    <property type="entry name" value="MITOTIC CHECK POINT PROTEIN BUB2"/>
    <property type="match status" value="1"/>
</dbReference>
<dbReference type="Pfam" id="PF00566">
    <property type="entry name" value="RabGAP-TBC"/>
    <property type="match status" value="1"/>
</dbReference>
<dbReference type="AlphaFoldDB" id="F0ZZE0"/>
<name>F0ZZE0_DICPU</name>
<organism evidence="8 9">
    <name type="scientific">Dictyostelium purpureum</name>
    <name type="common">Slime mold</name>
    <dbReference type="NCBI Taxonomy" id="5786"/>
    <lineage>
        <taxon>Eukaryota</taxon>
        <taxon>Amoebozoa</taxon>
        <taxon>Evosea</taxon>
        <taxon>Eumycetozoa</taxon>
        <taxon>Dictyostelia</taxon>
        <taxon>Dictyosteliales</taxon>
        <taxon>Dictyosteliaceae</taxon>
        <taxon>Dictyostelium</taxon>
    </lineage>
</organism>
<evidence type="ECO:0000256" key="6">
    <source>
        <dbReference type="SAM" id="MobiDB-lite"/>
    </source>
</evidence>
<dbReference type="VEuPathDB" id="AmoebaDB:DICPUDRAFT_157543"/>
<dbReference type="PANTHER" id="PTHR22957">
    <property type="entry name" value="TBC1 DOMAIN FAMILY MEMBER GTPASE-ACTIVATING PROTEIN"/>
    <property type="match status" value="1"/>
</dbReference>
<comment type="similarity">
    <text evidence="5">Belongs to the BUB2 family.</text>
</comment>
<gene>
    <name evidence="8" type="ORF">DICPUDRAFT_157543</name>
</gene>
<accession>F0ZZE0</accession>
<evidence type="ECO:0000256" key="2">
    <source>
        <dbReference type="ARBA" id="ARBA00022490"/>
    </source>
</evidence>
<keyword evidence="2" id="KW-0963">Cytoplasm</keyword>
<evidence type="ECO:0000256" key="1">
    <source>
        <dbReference type="ARBA" id="ARBA00004245"/>
    </source>
</evidence>
<dbReference type="eggNOG" id="KOG2058">
    <property type="taxonomic scope" value="Eukaryota"/>
</dbReference>
<comment type="subcellular location">
    <subcellularLocation>
        <location evidence="1">Cytoplasm</location>
        <location evidence="1">Cytoskeleton</location>
    </subcellularLocation>
</comment>
<dbReference type="OMA" id="CHKSEPQ"/>
<dbReference type="EMBL" id="GL871308">
    <property type="protein sequence ID" value="EGC30690.1"/>
    <property type="molecule type" value="Genomic_DNA"/>
</dbReference>
<dbReference type="RefSeq" id="XP_003292788.1">
    <property type="nucleotide sequence ID" value="XM_003292740.1"/>
</dbReference>
<evidence type="ECO:0000256" key="5">
    <source>
        <dbReference type="ARBA" id="ARBA00061049"/>
    </source>
</evidence>
<dbReference type="Gene3D" id="1.10.472.80">
    <property type="entry name" value="Ypt/Rab-GAP domain of gyp1p, domain 3"/>
    <property type="match status" value="1"/>
</dbReference>
<dbReference type="InterPro" id="IPR035969">
    <property type="entry name" value="Rab-GAP_TBC_sf"/>
</dbReference>
<dbReference type="OrthoDB" id="10263206at2759"/>
<evidence type="ECO:0000313" key="9">
    <source>
        <dbReference type="Proteomes" id="UP000001064"/>
    </source>
</evidence>
<keyword evidence="3" id="KW-0206">Cytoskeleton</keyword>
<dbReference type="PROSITE" id="PS50086">
    <property type="entry name" value="TBC_RABGAP"/>
    <property type="match status" value="1"/>
</dbReference>
<dbReference type="InterPro" id="IPR000195">
    <property type="entry name" value="Rab-GAP-TBC_dom"/>
</dbReference>
<dbReference type="SMART" id="SM00164">
    <property type="entry name" value="TBC"/>
    <property type="match status" value="1"/>
</dbReference>
<dbReference type="FunFam" id="1.10.472.80:FF:000183">
    <property type="match status" value="1"/>
</dbReference>
<proteinExistence type="inferred from homology"/>
<evidence type="ECO:0000256" key="3">
    <source>
        <dbReference type="ARBA" id="ARBA00023212"/>
    </source>
</evidence>
<dbReference type="Proteomes" id="UP000001064">
    <property type="component" value="Unassembled WGS sequence"/>
</dbReference>
<evidence type="ECO:0000256" key="4">
    <source>
        <dbReference type="ARBA" id="ARBA00023306"/>
    </source>
</evidence>
<keyword evidence="4" id="KW-0131">Cell cycle</keyword>
<feature type="compositionally biased region" description="Acidic residues" evidence="6">
    <location>
        <begin position="323"/>
        <end position="340"/>
    </location>
</feature>
<feature type="region of interest" description="Disordered" evidence="6">
    <location>
        <begin position="320"/>
        <end position="340"/>
    </location>
</feature>
<dbReference type="GO" id="GO:0005856">
    <property type="term" value="C:cytoskeleton"/>
    <property type="evidence" value="ECO:0007669"/>
    <property type="project" value="UniProtKB-SubCell"/>
</dbReference>
<dbReference type="Gene3D" id="1.10.8.270">
    <property type="entry name" value="putative rabgap domain of human tbc1 domain family member 14 like domains"/>
    <property type="match status" value="1"/>
</dbReference>
<evidence type="ECO:0000259" key="7">
    <source>
        <dbReference type="PROSITE" id="PS50086"/>
    </source>
</evidence>
<protein>
    <submittedName>
        <fullName evidence="8">RabGAP/TBC domain-containing protein</fullName>
    </submittedName>
</protein>
<dbReference type="SUPFAM" id="SSF47923">
    <property type="entry name" value="Ypt/Rab-GAP domain of gyp1p"/>
    <property type="match status" value="2"/>
</dbReference>